<accession>A0A5C8NKF8</accession>
<organism evidence="1 2">
    <name type="scientific">Aeromicrobium terrae</name>
    <dbReference type="NCBI Taxonomy" id="2498846"/>
    <lineage>
        <taxon>Bacteria</taxon>
        <taxon>Bacillati</taxon>
        <taxon>Actinomycetota</taxon>
        <taxon>Actinomycetes</taxon>
        <taxon>Propionibacteriales</taxon>
        <taxon>Nocardioidaceae</taxon>
        <taxon>Aeromicrobium</taxon>
    </lineage>
</organism>
<keyword evidence="2" id="KW-1185">Reference proteome</keyword>
<dbReference type="EMBL" id="VDUX01000002">
    <property type="protein sequence ID" value="TXL62334.1"/>
    <property type="molecule type" value="Genomic_DNA"/>
</dbReference>
<dbReference type="Proteomes" id="UP000321571">
    <property type="component" value="Unassembled WGS sequence"/>
</dbReference>
<sequence length="117" mass="12201">MAAVIIVLLLVVLAGAGAAIFFGGAVGVSRAGGAAHTTEPDLRYPVPYGVDPATVINVLRREGYEATEAEDVQHQPVVHIRGKGATADREAVRSALTRVPFNEGHDPAGVAVRFSDE</sequence>
<dbReference type="RefSeq" id="WP_147684914.1">
    <property type="nucleotide sequence ID" value="NZ_VDUX01000002.1"/>
</dbReference>
<dbReference type="AlphaFoldDB" id="A0A5C8NKF8"/>
<evidence type="ECO:0000313" key="1">
    <source>
        <dbReference type="EMBL" id="TXL62334.1"/>
    </source>
</evidence>
<protein>
    <submittedName>
        <fullName evidence="1">Uncharacterized protein</fullName>
    </submittedName>
</protein>
<gene>
    <name evidence="1" type="ORF">FHP06_06480</name>
</gene>
<proteinExistence type="predicted"/>
<name>A0A5C8NKF8_9ACTN</name>
<reference evidence="1 2" key="1">
    <citation type="submission" date="2019-06" db="EMBL/GenBank/DDBJ databases">
        <title>Aeromicrobium sp. nov., isolated from a maize field.</title>
        <authorList>
            <person name="Lin S.-Y."/>
            <person name="Tsai C.-F."/>
            <person name="Young C.-C."/>
        </authorList>
    </citation>
    <scope>NUCLEOTIDE SEQUENCE [LARGE SCALE GENOMIC DNA]</scope>
    <source>
        <strain evidence="1 2">CC-CFT486</strain>
    </source>
</reference>
<evidence type="ECO:0000313" key="2">
    <source>
        <dbReference type="Proteomes" id="UP000321571"/>
    </source>
</evidence>
<comment type="caution">
    <text evidence="1">The sequence shown here is derived from an EMBL/GenBank/DDBJ whole genome shotgun (WGS) entry which is preliminary data.</text>
</comment>